<organism evidence="3 4">
    <name type="scientific">Paenibacillus polymyxa</name>
    <name type="common">Bacillus polymyxa</name>
    <dbReference type="NCBI Taxonomy" id="1406"/>
    <lineage>
        <taxon>Bacteria</taxon>
        <taxon>Bacillati</taxon>
        <taxon>Bacillota</taxon>
        <taxon>Bacilli</taxon>
        <taxon>Bacillales</taxon>
        <taxon>Paenibacillaceae</taxon>
        <taxon>Paenibacillus</taxon>
    </lineage>
</organism>
<feature type="domain" description="Rhodanese" evidence="2">
    <location>
        <begin position="107"/>
        <end position="195"/>
    </location>
</feature>
<comment type="similarity">
    <text evidence="1">Belongs to the sulfur carrier protein TusA family.</text>
</comment>
<evidence type="ECO:0000259" key="2">
    <source>
        <dbReference type="PROSITE" id="PS50206"/>
    </source>
</evidence>
<dbReference type="EMBL" id="UGSC01000001">
    <property type="protein sequence ID" value="SUA69665.1"/>
    <property type="molecule type" value="Genomic_DNA"/>
</dbReference>
<proteinExistence type="inferred from homology"/>
<gene>
    <name evidence="3" type="primary">yrkF</name>
    <name evidence="3" type="ORF">NCTC10343_02527</name>
</gene>
<dbReference type="Gene3D" id="3.30.110.40">
    <property type="entry name" value="TusA-like domain"/>
    <property type="match status" value="1"/>
</dbReference>
<dbReference type="Pfam" id="PF01206">
    <property type="entry name" value="TusA"/>
    <property type="match status" value="1"/>
</dbReference>
<reference evidence="3 4" key="1">
    <citation type="submission" date="2018-06" db="EMBL/GenBank/DDBJ databases">
        <authorList>
            <consortium name="Pathogen Informatics"/>
            <person name="Doyle S."/>
        </authorList>
    </citation>
    <scope>NUCLEOTIDE SEQUENCE [LARGE SCALE GENOMIC DNA]</scope>
    <source>
        <strain evidence="3 4">NCTC10343</strain>
    </source>
</reference>
<dbReference type="Pfam" id="PF00581">
    <property type="entry name" value="Rhodanese"/>
    <property type="match status" value="1"/>
</dbReference>
<accession>A0A378XXM3</accession>
<evidence type="ECO:0000313" key="3">
    <source>
        <dbReference type="EMBL" id="SUA69665.1"/>
    </source>
</evidence>
<dbReference type="InterPro" id="IPR001763">
    <property type="entry name" value="Rhodanese-like_dom"/>
</dbReference>
<dbReference type="InterPro" id="IPR036873">
    <property type="entry name" value="Rhodanese-like_dom_sf"/>
</dbReference>
<evidence type="ECO:0000256" key="1">
    <source>
        <dbReference type="ARBA" id="ARBA00008984"/>
    </source>
</evidence>
<dbReference type="CDD" id="cd00158">
    <property type="entry name" value="RHOD"/>
    <property type="match status" value="1"/>
</dbReference>
<dbReference type="InterPro" id="IPR001455">
    <property type="entry name" value="TusA-like"/>
</dbReference>
<evidence type="ECO:0000313" key="4">
    <source>
        <dbReference type="Proteomes" id="UP000254400"/>
    </source>
</evidence>
<dbReference type="PROSITE" id="PS50206">
    <property type="entry name" value="RHODANESE_3"/>
    <property type="match status" value="1"/>
</dbReference>
<dbReference type="PANTHER" id="PTHR33279">
    <property type="entry name" value="SULFUR CARRIER PROTEIN YEDF-RELATED"/>
    <property type="match status" value="1"/>
</dbReference>
<name>A0A378XXM3_PAEPO</name>
<dbReference type="InterPro" id="IPR036868">
    <property type="entry name" value="TusA-like_sf"/>
</dbReference>
<dbReference type="Gene3D" id="3.40.250.10">
    <property type="entry name" value="Rhodanese-like domain"/>
    <property type="match status" value="1"/>
</dbReference>
<dbReference type="PANTHER" id="PTHR33279:SF6">
    <property type="entry name" value="SULFUR CARRIER PROTEIN YEDF-RELATED"/>
    <property type="match status" value="1"/>
</dbReference>
<dbReference type="AlphaFoldDB" id="A0A378XXM3"/>
<dbReference type="SUPFAM" id="SSF52821">
    <property type="entry name" value="Rhodanese/Cell cycle control phosphatase"/>
    <property type="match status" value="1"/>
</dbReference>
<dbReference type="GeneID" id="93345923"/>
<dbReference type="SMART" id="SM00450">
    <property type="entry name" value="RHOD"/>
    <property type="match status" value="1"/>
</dbReference>
<dbReference type="PROSITE" id="PS01148">
    <property type="entry name" value="UPF0033"/>
    <property type="match status" value="1"/>
</dbReference>
<dbReference type="CDD" id="cd00291">
    <property type="entry name" value="SirA_YedF_YeeD"/>
    <property type="match status" value="1"/>
</dbReference>
<dbReference type="SUPFAM" id="SSF64307">
    <property type="entry name" value="SirA-like"/>
    <property type="match status" value="1"/>
</dbReference>
<dbReference type="RefSeq" id="WP_019687217.1">
    <property type="nucleotide sequence ID" value="NZ_CP036496.1"/>
</dbReference>
<protein>
    <submittedName>
        <fullName evidence="3">UPF0033 protein yrkF</fullName>
    </submittedName>
</protein>
<sequence>MSSTNNIQADHILDCKGLACPMPIVKTKKAMNDLVPGKIMEVQATDKGSLADFQSWAKNTGHQYLGTLQEGDVMRHYLRKANPAEVKKEQIFSSTISHEELQAKCSLKENFILLDVREPTEFAFKHIPGSKHIPLGELENRLAELNLEDEIAVICQAGARSERACQLLVSKGAKKVKSVLSGISDWAGETKGSESI</sequence>
<dbReference type="Proteomes" id="UP000254400">
    <property type="component" value="Unassembled WGS sequence"/>
</dbReference>